<dbReference type="Proteomes" id="UP000290289">
    <property type="component" value="Chromosome 3"/>
</dbReference>
<keyword evidence="2" id="KW-1185">Reference proteome</keyword>
<protein>
    <submittedName>
        <fullName evidence="1">Uncharacterized protein</fullName>
    </submittedName>
</protein>
<dbReference type="EMBL" id="RDQH01000329">
    <property type="protein sequence ID" value="RXI02635.1"/>
    <property type="molecule type" value="Genomic_DNA"/>
</dbReference>
<dbReference type="AlphaFoldDB" id="A0A498KA04"/>
<organism evidence="1 2">
    <name type="scientific">Malus domestica</name>
    <name type="common">Apple</name>
    <name type="synonym">Pyrus malus</name>
    <dbReference type="NCBI Taxonomy" id="3750"/>
    <lineage>
        <taxon>Eukaryota</taxon>
        <taxon>Viridiplantae</taxon>
        <taxon>Streptophyta</taxon>
        <taxon>Embryophyta</taxon>
        <taxon>Tracheophyta</taxon>
        <taxon>Spermatophyta</taxon>
        <taxon>Magnoliopsida</taxon>
        <taxon>eudicotyledons</taxon>
        <taxon>Gunneridae</taxon>
        <taxon>Pentapetalae</taxon>
        <taxon>rosids</taxon>
        <taxon>fabids</taxon>
        <taxon>Rosales</taxon>
        <taxon>Rosaceae</taxon>
        <taxon>Amygdaloideae</taxon>
        <taxon>Maleae</taxon>
        <taxon>Malus</taxon>
    </lineage>
</organism>
<evidence type="ECO:0000313" key="2">
    <source>
        <dbReference type="Proteomes" id="UP000290289"/>
    </source>
</evidence>
<sequence length="118" mass="12964">MNLNHWTRVQELYNLPGLLKSRTTTLILLLLCLAKDNLINKMDASKHALSDLASASRQDDAYSEAAAFCASKNMRTTPQAVSFDTTSQRPSLARIRHSSSAARSVTITSGSDVTYGFR</sequence>
<name>A0A498KA04_MALDO</name>
<evidence type="ECO:0000313" key="1">
    <source>
        <dbReference type="EMBL" id="RXI02635.1"/>
    </source>
</evidence>
<proteinExistence type="predicted"/>
<gene>
    <name evidence="1" type="ORF">DVH24_002713</name>
</gene>
<reference evidence="1 2" key="1">
    <citation type="submission" date="2018-10" db="EMBL/GenBank/DDBJ databases">
        <title>A high-quality apple genome assembly.</title>
        <authorList>
            <person name="Hu J."/>
        </authorList>
    </citation>
    <scope>NUCLEOTIDE SEQUENCE [LARGE SCALE GENOMIC DNA]</scope>
    <source>
        <strain evidence="2">cv. HFTH1</strain>
        <tissue evidence="1">Young leaf</tissue>
    </source>
</reference>
<comment type="caution">
    <text evidence="1">The sequence shown here is derived from an EMBL/GenBank/DDBJ whole genome shotgun (WGS) entry which is preliminary data.</text>
</comment>
<accession>A0A498KA04</accession>